<proteinExistence type="predicted"/>
<feature type="region of interest" description="Disordered" evidence="1">
    <location>
        <begin position="118"/>
        <end position="155"/>
    </location>
</feature>
<accession>A0ABD0YYZ5</accession>
<dbReference type="AlphaFoldDB" id="A0ABD0YYZ5"/>
<sequence>MKAKKKGKVHPSPLPPSINGDDSLSVLKLLPTVILVLVSALSAEDREVLSYLITRSLNTTAIATTESSKKNKKKISHKWDCDCFDCYTSYWFRWDSSPNRELIHQIIDAFEDHLTTGENSARKSNSRAGNKKEIKSEEVMEPTVTSDEVPPKTSDETEISMKIENGHKGLARKVLLDVLSLFNSRFWSFWNPNA</sequence>
<dbReference type="PANTHER" id="PTHR31903">
    <property type="entry name" value="F12F1.11-RELATED"/>
    <property type="match status" value="1"/>
</dbReference>
<comment type="caution">
    <text evidence="2">The sequence shown here is derived from an EMBL/GenBank/DDBJ whole genome shotgun (WGS) entry which is preliminary data.</text>
</comment>
<evidence type="ECO:0000313" key="3">
    <source>
        <dbReference type="Proteomes" id="UP001558713"/>
    </source>
</evidence>
<dbReference type="EMBL" id="JBANAX010000944">
    <property type="protein sequence ID" value="KAL1187617.1"/>
    <property type="molecule type" value="Genomic_DNA"/>
</dbReference>
<organism evidence="2 3">
    <name type="scientific">Cardamine amara subsp. amara</name>
    <dbReference type="NCBI Taxonomy" id="228776"/>
    <lineage>
        <taxon>Eukaryota</taxon>
        <taxon>Viridiplantae</taxon>
        <taxon>Streptophyta</taxon>
        <taxon>Embryophyta</taxon>
        <taxon>Tracheophyta</taxon>
        <taxon>Spermatophyta</taxon>
        <taxon>Magnoliopsida</taxon>
        <taxon>eudicotyledons</taxon>
        <taxon>Gunneridae</taxon>
        <taxon>Pentapetalae</taxon>
        <taxon>rosids</taxon>
        <taxon>malvids</taxon>
        <taxon>Brassicales</taxon>
        <taxon>Brassicaceae</taxon>
        <taxon>Cardamineae</taxon>
        <taxon>Cardamine</taxon>
    </lineage>
</organism>
<feature type="compositionally biased region" description="Polar residues" evidence="1">
    <location>
        <begin position="118"/>
        <end position="128"/>
    </location>
</feature>
<reference evidence="2 3" key="1">
    <citation type="submission" date="2024-04" db="EMBL/GenBank/DDBJ databases">
        <title>Genome assembly C_amara_ONT_v2.</title>
        <authorList>
            <person name="Yant L."/>
            <person name="Moore C."/>
            <person name="Slenker M."/>
        </authorList>
    </citation>
    <scope>NUCLEOTIDE SEQUENCE [LARGE SCALE GENOMIC DNA]</scope>
    <source>
        <tissue evidence="2">Leaf</tissue>
    </source>
</reference>
<evidence type="ECO:0000313" key="2">
    <source>
        <dbReference type="EMBL" id="KAL1187617.1"/>
    </source>
</evidence>
<protein>
    <submittedName>
        <fullName evidence="2">Uncharacterized protein</fullName>
    </submittedName>
</protein>
<dbReference type="PANTHER" id="PTHR31903:SF4">
    <property type="entry name" value="OS11G0490300 PROTEIN"/>
    <property type="match status" value="1"/>
</dbReference>
<gene>
    <name evidence="2" type="ORF">V5N11_031607</name>
</gene>
<keyword evidence="3" id="KW-1185">Reference proteome</keyword>
<evidence type="ECO:0000256" key="1">
    <source>
        <dbReference type="SAM" id="MobiDB-lite"/>
    </source>
</evidence>
<dbReference type="Proteomes" id="UP001558713">
    <property type="component" value="Unassembled WGS sequence"/>
</dbReference>
<name>A0ABD0YYZ5_CARAN</name>